<keyword evidence="3" id="KW-1185">Reference proteome</keyword>
<gene>
    <name evidence="2" type="ORF">ACFPJ5_11965</name>
</gene>
<dbReference type="EMBL" id="JBHSKX010000002">
    <property type="protein sequence ID" value="MFC5367652.1"/>
    <property type="molecule type" value="Genomic_DNA"/>
</dbReference>
<evidence type="ECO:0000256" key="1">
    <source>
        <dbReference type="SAM" id="MobiDB-lite"/>
    </source>
</evidence>
<dbReference type="InterPro" id="IPR055927">
    <property type="entry name" value="DUF7504"/>
</dbReference>
<comment type="caution">
    <text evidence="2">The sequence shown here is derived from an EMBL/GenBank/DDBJ whole genome shotgun (WGS) entry which is preliminary data.</text>
</comment>
<dbReference type="Proteomes" id="UP001596201">
    <property type="component" value="Unassembled WGS sequence"/>
</dbReference>
<protein>
    <submittedName>
        <fullName evidence="2">Uncharacterized protein</fullName>
    </submittedName>
</protein>
<dbReference type="Pfam" id="PF24336">
    <property type="entry name" value="DUF7504"/>
    <property type="match status" value="1"/>
</dbReference>
<dbReference type="RefSeq" id="WP_227229898.1">
    <property type="nucleotide sequence ID" value="NZ_JAJCVJ010000002.1"/>
</dbReference>
<dbReference type="AlphaFoldDB" id="A0ABD5RCC1"/>
<organism evidence="2 3">
    <name type="scientific">Salinirubrum litoreum</name>
    <dbReference type="NCBI Taxonomy" id="1126234"/>
    <lineage>
        <taxon>Archaea</taxon>
        <taxon>Methanobacteriati</taxon>
        <taxon>Methanobacteriota</taxon>
        <taxon>Stenosarchaea group</taxon>
        <taxon>Halobacteria</taxon>
        <taxon>Halobacteriales</taxon>
        <taxon>Haloferacaceae</taxon>
        <taxon>Salinirubrum</taxon>
    </lineage>
</organism>
<proteinExistence type="predicted"/>
<evidence type="ECO:0000313" key="2">
    <source>
        <dbReference type="EMBL" id="MFC5367652.1"/>
    </source>
</evidence>
<accession>A0ABD5RCC1</accession>
<evidence type="ECO:0000313" key="3">
    <source>
        <dbReference type="Proteomes" id="UP001596201"/>
    </source>
</evidence>
<name>A0ABD5RCC1_9EURY</name>
<feature type="region of interest" description="Disordered" evidence="1">
    <location>
        <begin position="84"/>
        <end position="145"/>
    </location>
</feature>
<reference evidence="2 3" key="1">
    <citation type="journal article" date="2019" name="Int. J. Syst. Evol. Microbiol.">
        <title>The Global Catalogue of Microorganisms (GCM) 10K type strain sequencing project: providing services to taxonomists for standard genome sequencing and annotation.</title>
        <authorList>
            <consortium name="The Broad Institute Genomics Platform"/>
            <consortium name="The Broad Institute Genome Sequencing Center for Infectious Disease"/>
            <person name="Wu L."/>
            <person name="Ma J."/>
        </authorList>
    </citation>
    <scope>NUCLEOTIDE SEQUENCE [LARGE SCALE GENOMIC DNA]</scope>
    <source>
        <strain evidence="2 3">CGMCC 1.12237</strain>
    </source>
</reference>
<sequence length="262" mass="27921">MRGSGAAFRGEDDDRDLGAVLDDLKSAGCAVLVTGTAPEACVAASQKLFGAPHQHRRRVLVTHETGSDADRWLPEGVSVCDETELLRPPLIGRDTASDSPAPDDTALDGPTIDDPETDVSGVETPAHGGPTTEPPDGGPTAEPSTTALDRLRSDLSDVISDYQSDRLEPGEVRVGVTSADALASKYGRTELLSFVRTATALIRGVRGLGHLQLGQSRDGDLVPLLDDLFDARVDVRKQPGLPAEQRWHVPGYGTTEWIRIEE</sequence>